<feature type="region of interest" description="Disordered" evidence="14">
    <location>
        <begin position="1882"/>
        <end position="1925"/>
    </location>
</feature>
<dbReference type="CDD" id="cd00160">
    <property type="entry name" value="RhoGEF"/>
    <property type="match status" value="1"/>
</dbReference>
<dbReference type="GO" id="GO:0019898">
    <property type="term" value="C:extrinsic component of membrane"/>
    <property type="evidence" value="ECO:0007669"/>
    <property type="project" value="TreeGrafter"/>
</dbReference>
<dbReference type="PROSITE" id="PS00107">
    <property type="entry name" value="PROTEIN_KINASE_ATP"/>
    <property type="match status" value="1"/>
</dbReference>
<dbReference type="Pfam" id="PF00069">
    <property type="entry name" value="Pkinase"/>
    <property type="match status" value="2"/>
</dbReference>
<keyword evidence="13" id="KW-0547">Nucleotide-binding</keyword>
<dbReference type="SUPFAM" id="SSF48726">
    <property type="entry name" value="Immunoglobulin"/>
    <property type="match status" value="2"/>
</dbReference>
<name>A0AAV7JTD1_9METZ</name>
<evidence type="ECO:0000256" key="4">
    <source>
        <dbReference type="ARBA" id="ARBA00022443"/>
    </source>
</evidence>
<dbReference type="PROSITE" id="PS50010">
    <property type="entry name" value="DH_2"/>
    <property type="match status" value="2"/>
</dbReference>
<dbReference type="Gene3D" id="2.60.40.10">
    <property type="entry name" value="Immunoglobulins"/>
    <property type="match status" value="4"/>
</dbReference>
<dbReference type="Pfam" id="PF13716">
    <property type="entry name" value="CRAL_TRIO_2"/>
    <property type="match status" value="1"/>
</dbReference>
<protein>
    <recommendedName>
        <fullName evidence="3">non-specific serine/threonine protein kinase</fullName>
        <ecNumber evidence="3">2.7.11.1</ecNumber>
    </recommendedName>
</protein>
<feature type="compositionally biased region" description="Polar residues" evidence="14">
    <location>
        <begin position="3018"/>
        <end position="3027"/>
    </location>
</feature>
<dbReference type="GO" id="GO:0005886">
    <property type="term" value="C:plasma membrane"/>
    <property type="evidence" value="ECO:0007669"/>
    <property type="project" value="TreeGrafter"/>
</dbReference>
<dbReference type="InterPro" id="IPR003598">
    <property type="entry name" value="Ig_sub2"/>
</dbReference>
<dbReference type="Gene3D" id="1.20.900.10">
    <property type="entry name" value="Dbl homology (DH) domain"/>
    <property type="match status" value="2"/>
</dbReference>
<dbReference type="PROSITE" id="PS50853">
    <property type="entry name" value="FN3"/>
    <property type="match status" value="2"/>
</dbReference>
<feature type="domain" description="Ig-like" evidence="18">
    <location>
        <begin position="3570"/>
        <end position="3660"/>
    </location>
</feature>
<feature type="region of interest" description="Disordered" evidence="14">
    <location>
        <begin position="1"/>
        <end position="70"/>
    </location>
</feature>
<evidence type="ECO:0000256" key="2">
    <source>
        <dbReference type="ARBA" id="ARBA00006692"/>
    </source>
</evidence>
<dbReference type="SMART" id="SM00409">
    <property type="entry name" value="IG"/>
    <property type="match status" value="2"/>
</dbReference>
<keyword evidence="9" id="KW-0393">Immunoglobulin domain</keyword>
<dbReference type="PROSITE" id="PS50835">
    <property type="entry name" value="IG_LIKE"/>
    <property type="match status" value="2"/>
</dbReference>
<evidence type="ECO:0000256" key="3">
    <source>
        <dbReference type="ARBA" id="ARBA00012513"/>
    </source>
</evidence>
<dbReference type="SMART" id="SM00326">
    <property type="entry name" value="SH3"/>
    <property type="match status" value="2"/>
</dbReference>
<dbReference type="SMART" id="SM00060">
    <property type="entry name" value="FN3"/>
    <property type="match status" value="2"/>
</dbReference>
<dbReference type="InterPro" id="IPR001331">
    <property type="entry name" value="GDS_CDC24_CS"/>
</dbReference>
<keyword evidence="6" id="KW-0418">Kinase</keyword>
<dbReference type="InterPro" id="IPR055251">
    <property type="entry name" value="SOS1_NGEF_PH"/>
</dbReference>
<dbReference type="PROSITE" id="PS00741">
    <property type="entry name" value="DH_1"/>
    <property type="match status" value="1"/>
</dbReference>
<evidence type="ECO:0000256" key="1">
    <source>
        <dbReference type="ARBA" id="ARBA00004496"/>
    </source>
</evidence>
<dbReference type="SUPFAM" id="SSF49265">
    <property type="entry name" value="Fibronectin type III"/>
    <property type="match status" value="2"/>
</dbReference>
<dbReference type="GO" id="GO:0004674">
    <property type="term" value="F:protein serine/threonine kinase activity"/>
    <property type="evidence" value="ECO:0007669"/>
    <property type="project" value="UniProtKB-KW"/>
</dbReference>
<dbReference type="Pfam" id="PF13927">
    <property type="entry name" value="Ig_3"/>
    <property type="match status" value="1"/>
</dbReference>
<dbReference type="InterPro" id="IPR007110">
    <property type="entry name" value="Ig-like_dom"/>
</dbReference>
<dbReference type="Pfam" id="PF22697">
    <property type="entry name" value="SOS1_NGEF_PH"/>
    <property type="match status" value="2"/>
</dbReference>
<feature type="compositionally biased region" description="Polar residues" evidence="14">
    <location>
        <begin position="2449"/>
        <end position="2463"/>
    </location>
</feature>
<dbReference type="Pfam" id="PF07679">
    <property type="entry name" value="I-set"/>
    <property type="match status" value="1"/>
</dbReference>
<dbReference type="SMART" id="SM00233">
    <property type="entry name" value="PH"/>
    <property type="match status" value="2"/>
</dbReference>
<dbReference type="SMART" id="SM00325">
    <property type="entry name" value="RhoGEF"/>
    <property type="match status" value="2"/>
</dbReference>
<dbReference type="InterPro" id="IPR011009">
    <property type="entry name" value="Kinase-like_dom_sf"/>
</dbReference>
<evidence type="ECO:0000259" key="16">
    <source>
        <dbReference type="PROSITE" id="PS50010"/>
    </source>
</evidence>
<evidence type="ECO:0000256" key="5">
    <source>
        <dbReference type="ARBA" id="ARBA00022490"/>
    </source>
</evidence>
<evidence type="ECO:0000256" key="12">
    <source>
        <dbReference type="PROSITE-ProRule" id="PRU00192"/>
    </source>
</evidence>
<keyword evidence="8" id="KW-0677">Repeat</keyword>
<dbReference type="InterPro" id="IPR036865">
    <property type="entry name" value="CRAL-TRIO_dom_sf"/>
</dbReference>
<dbReference type="GO" id="GO:0005524">
    <property type="term" value="F:ATP binding"/>
    <property type="evidence" value="ECO:0007669"/>
    <property type="project" value="UniProtKB-UniRule"/>
</dbReference>
<evidence type="ECO:0000256" key="6">
    <source>
        <dbReference type="ARBA" id="ARBA00022527"/>
    </source>
</evidence>
<dbReference type="InterPro" id="IPR035899">
    <property type="entry name" value="DBL_dom_sf"/>
</dbReference>
<feature type="compositionally biased region" description="Low complexity" evidence="14">
    <location>
        <begin position="3134"/>
        <end position="3145"/>
    </location>
</feature>
<dbReference type="InterPro" id="IPR003599">
    <property type="entry name" value="Ig_sub"/>
</dbReference>
<dbReference type="Pfam" id="PF00621">
    <property type="entry name" value="RhoGEF"/>
    <property type="match status" value="2"/>
</dbReference>
<evidence type="ECO:0000256" key="13">
    <source>
        <dbReference type="PROSITE-ProRule" id="PRU10141"/>
    </source>
</evidence>
<dbReference type="Gene3D" id="3.30.200.20">
    <property type="entry name" value="Phosphorylase Kinase, domain 1"/>
    <property type="match status" value="1"/>
</dbReference>
<dbReference type="InterPro" id="IPR001251">
    <property type="entry name" value="CRAL-TRIO_dom"/>
</dbReference>
<dbReference type="Pfam" id="PF00041">
    <property type="entry name" value="fn3"/>
    <property type="match status" value="1"/>
</dbReference>
<dbReference type="EC" id="2.7.11.1" evidence="3"/>
<evidence type="ECO:0000259" key="17">
    <source>
        <dbReference type="PROSITE" id="PS50011"/>
    </source>
</evidence>
<feature type="domain" description="Fibronectin type-III" evidence="19">
    <location>
        <begin position="3665"/>
        <end position="3756"/>
    </location>
</feature>
<dbReference type="CDD" id="cd00096">
    <property type="entry name" value="Ig"/>
    <property type="match status" value="1"/>
</dbReference>
<feature type="domain" description="Ig-like" evidence="18">
    <location>
        <begin position="3034"/>
        <end position="3125"/>
    </location>
</feature>
<feature type="compositionally biased region" description="Basic and acidic residues" evidence="14">
    <location>
        <begin position="2996"/>
        <end position="3007"/>
    </location>
</feature>
<dbReference type="CDD" id="cd00174">
    <property type="entry name" value="SH3"/>
    <property type="match status" value="1"/>
</dbReference>
<feature type="domain" description="Protein kinase" evidence="17">
    <location>
        <begin position="3773"/>
        <end position="4020"/>
    </location>
</feature>
<dbReference type="PROSITE" id="PS50002">
    <property type="entry name" value="SH3"/>
    <property type="match status" value="2"/>
</dbReference>
<keyword evidence="5" id="KW-0963">Cytoplasm</keyword>
<feature type="compositionally biased region" description="Polar residues" evidence="14">
    <location>
        <begin position="2427"/>
        <end position="2442"/>
    </location>
</feature>
<dbReference type="InterPro" id="IPR013098">
    <property type="entry name" value="Ig_I-set"/>
</dbReference>
<feature type="region of interest" description="Disordered" evidence="14">
    <location>
        <begin position="2427"/>
        <end position="2490"/>
    </location>
</feature>
<dbReference type="GO" id="GO:0005085">
    <property type="term" value="F:guanyl-nucleotide exchange factor activity"/>
    <property type="evidence" value="ECO:0007669"/>
    <property type="project" value="UniProtKB-KW"/>
</dbReference>
<dbReference type="CDD" id="cd00063">
    <property type="entry name" value="FN3"/>
    <property type="match status" value="2"/>
</dbReference>
<evidence type="ECO:0000256" key="11">
    <source>
        <dbReference type="ARBA" id="ARBA00048679"/>
    </source>
</evidence>
<keyword evidence="7" id="KW-0344">Guanine-nucleotide releasing factor</keyword>
<comment type="catalytic activity">
    <reaction evidence="10">
        <text>L-threonyl-[protein] + ATP = O-phospho-L-threonyl-[protein] + ADP + H(+)</text>
        <dbReference type="Rhea" id="RHEA:46608"/>
        <dbReference type="Rhea" id="RHEA-COMP:11060"/>
        <dbReference type="Rhea" id="RHEA-COMP:11605"/>
        <dbReference type="ChEBI" id="CHEBI:15378"/>
        <dbReference type="ChEBI" id="CHEBI:30013"/>
        <dbReference type="ChEBI" id="CHEBI:30616"/>
        <dbReference type="ChEBI" id="CHEBI:61977"/>
        <dbReference type="ChEBI" id="CHEBI:456216"/>
        <dbReference type="EC" id="2.7.11.1"/>
    </reaction>
</comment>
<feature type="domain" description="SH3" evidence="15">
    <location>
        <begin position="2532"/>
        <end position="2592"/>
    </location>
</feature>
<evidence type="ECO:0000256" key="10">
    <source>
        <dbReference type="ARBA" id="ARBA00047899"/>
    </source>
</evidence>
<dbReference type="InterPro" id="IPR036116">
    <property type="entry name" value="FN3_sf"/>
</dbReference>
<dbReference type="InterPro" id="IPR003961">
    <property type="entry name" value="FN3_dom"/>
</dbReference>
<keyword evidence="4 12" id="KW-0728">SH3 domain</keyword>
<evidence type="ECO:0000259" key="18">
    <source>
        <dbReference type="PROSITE" id="PS50835"/>
    </source>
</evidence>
<evidence type="ECO:0000313" key="20">
    <source>
        <dbReference type="EMBL" id="KAI6652169.1"/>
    </source>
</evidence>
<dbReference type="PANTHER" id="PTHR22826">
    <property type="entry name" value="RHO GUANINE EXCHANGE FACTOR-RELATED"/>
    <property type="match status" value="1"/>
</dbReference>
<sequence length="4046" mass="456669">MSGHLFIPQINPSNSPASNDRQPRRRHTNPSIPTHILSHIDSPETFESLLSPRPHEKASTPNSAGGTAPLLKSTSSLEFHNFSSPFPPSSEVSRITVISDESSHMSADSTRLEQPPATAAEILDTIEKRLCIMAGGIDKKGRLILCIPAQAKEFCYDADELRRLILYLADTPPLELKALGFIAVVDARHSPWTSSKLILHTLKDALSSHLLKVYLLQPDQFWKKKQASIGHSKEKTKLPFETILLSSLEKLARYLDLKQLPAEMGGTLPYDHSEWIKLRLQLEHLIASHSFIMDHFTRLERQITHEDNPRDIQSGETVLERQRQLTEQIHKSPQGFLREADDFLERTEQSQKIRSPTRPQFMLSPAVQVPYKQYAAVIVRKLIDSMQRRQFQLSVIAEDKTVRLEHCIKVHIFENTSVKLKSWLIAHGEENLSGPSHIGESSEESSEMIEILKRFKEKVVTISGEVRHLSRVAQLILSSDPTAPSDHASSLTKLVGNRMGLLHQLMSQLANRIQSREKILNLGISFNQLCEELKEVIKHKHTLGNSSERIVELSNQILQGGQSLLQEFRPENFAYSQQLQGDYPRTSLPPLHYSPAIEYTTRQLEWSHEQLSRANSNARRRPPDADGYRLQQEEITQAIEWVENVYHTMLDGKMRVWGSSDELEQLLTDFDNLKANINSTVKYCQNLITRCISYETNQPSQLIAPHAPTLHFRLRYLTQMNTTLDRAMLEYGDRLRLALDLQLARINVSNNLNNYKLLIAAGSVEAAKQKELVTNDLACTTGTATFLQQQLSLPLVSVPPSILPHTEYRLMPETDRAIVSLLTDLSNMQSQLEAICTDSNRTFTGEGKEDMLRDIRDRRSWISDIGLPGILSLSRWGQEQEKDNESLARFLQFEKEHFSIETSVLKLLKNSQLIDEAKILKEEWSAYSQQFSIVKSLSSNASTFYRAMEHAYSTATSPVDISDTEPNKQLRTYLNLRSILLSCKSECQSSLDKLMTLTDELILLIGKTFGVTFKHTSMLLSCEKIEDRLNTFELEWRLVLKEIGMEPFDTLIRNCNDVLTAFESYTDEFGGTLRVGNSKEDVKQLTFELSGCVKNQEKLAEDKLSVEEMANELLKMHKLLQSHEKSRVELLLSDICRAKEELNILITGRESFIKECSLFHSRYSALVREIERLEQTLFKPQSLTVNQSKDSSSKIQQISASCQKEVNQFLKFTDSIHDFPSTETLHIKNMQHRIESRLSECQKQLREKGAYSKQEKELEELTQKARALYNWYLDHMGAYLQNISSLPCTKHALNEYSLEMTTFQQQILLSKESEHETLQNRAALFIRSLTAESDRYKLEHVSEELKNIHKKRTSHFNDLQHLAHLSTDILSCCEEVSILISDIDEFCQTADSSSIDVFQEYQARFELSQSCITKLSSLFEQFSSHPAASLSPHESADIQCMKALDTFRREVLKLKVHFNQVEHAFLSCERSFQTLPSLDNSSHRELELLRDVISQVDGDLARISRVFPLTLADTQQALNSVTSSQSALSSINRVTLEKSYSTSKLNTLASSLLVKYNTASDFSLQLSNILNNLLSFLSATESCRAMLQNLLTQVNANKALPSPLRIERVEKSISRQLTDKSDITESVKEILTDKQLSQILSKLNSSTATVQQLFTQLKSAIRLKTESNGEKLSLDQVDRFELEAFQMIDSIKLKMDDIPDMDLVVQKGLLINSVREQLDGLTLEEDFIKMLIKSVNHLLMTGNSIISTGHPKWLRVERLSEQVSATLKEFKDIVTSNKQRLNLLMELSSSLTDMREWCNTVSQLTATPLPVEHSRELIPLYHKTEACLNSAPAHLSLVETSLWLAQQIKVQQITEIVLDIKVDSESLFELLKSKRDDIQAKNLLSESSPPLSHTFPQSETSQGDSSAPNTVIMRHTSSTSSQESKSSINTVEQDYALKFINYVIKDLLFSEAAYVQHLKKLVQVFIPYFSQTHITPVSLQGQISALFANIQELYSLHSNILSELEAKDVHAEDVCHAFASREKEFWAYFIYMKNSFQSQKLIEKHDAKVWQHISQVLNTVHPLQFYLLQPLQRIPKYQILIKDLLDYAIASRSPHASSLDSTLNLLHWIPTCADNALHWSFLDECTQSVNEKDILLQDAFYATFGFKEKNAREYRIFMTSEHLLFCDVIHQSHSNNKYIFKDAFKLSECFLTFCYVDVSSKFRVSTFSKPVVLSYSILAKTPEIKNKWVEGMIKLLAEFHGVLLPIRDNPSKAGSPPPGIFEVTANFEPTSSGLFLKLVRGQKVRVLNKSQGDVWLVSVVGSICEEGLIPSSHLREIPVHKPSWASSSVFSESAFSQDPSVILSSCQLDYSHLYTLLSDYSIEDDNSMIEETCPFKSGDRVMVLDTESDATLWLVGKLVGPFELEPEKHLPYLLLVKAVRPSISNRSRGLTHNSEFSPSPQNRVKGRTIDSNLSENDITTQPEPCNRSPAPSIDTLPGDEQDTEQEVTDQQWERLKEQASYLHLSTSPAYSVSEFPQQKGSRCNSSPLEHQSDTMMVNVLKDFEADESDLLTVHLGSRLEVLYTEGTGWVMCRSLAGEEGLVPDSCLELSSLEDSLAPTISHKSSLSQPVTLSHNYVKSYDSQDSSVPSDFPVLSQVKSYHTSPDSVCSGEYSAALNAPNLTALEKSSLVIDELVSTEQEYVQDLTYSLAHYPEAFNRKEVPKQLQTICTELFELVSRLHSFHRNIFLPVLRMCQSHPENLGECFTSQRESLKLYIDYIEQKHLVEGPMREYSSQIEELDRSIPKKAKQTLADYLIRPVHRITKYPLILQDMLKYSIRADQHLPKIEAAVDLCKEILRQANTRIHFLMLEFEHKQSLELPCILSDSFLVQVGNRHALKERQVFLFPKTLLFSKKKQFPSGKENYYLKDFLQCSDYTEVRASSDHPNTIELTAGERILLKCKCTDSHNLWLDSLTAQFNSPPLEGPILQHLTMTCRKGLFRVDSFARRRAFSLNDPPRVRHEPSENRTSKLQSVPFPKTPSSQYQSKPTTSLLAPRIVQLSSEHEFWILKPLTITCRFASNPPPCLVQWAHGDTQIISESQETVLIVTSHVSSKLRIDKCDFSHSGSYTCYVKNEVGEISKSTQVTIRGPPTQPTSPQTTKSSTHSVKLKWTPPSFDGNSPLISYVIESHSGDEVWSRVAECPSSKTSTTIKNLSPKLIYQFRVIAANKLGSSEPGPPSLTVSLYPLHKVLAVSSSLGKLGSETEPSEDEALPFSSYTYSKEIGRGRFAVVYTCCFKGAKFDLAAKIERVTTDVRKPLQHEASILTGLKHPNIVELIEFEQLSDTGRLILELVSGEAMLDRIVSEDLLTEAVVVRYLHQILLAVLYLHDSSIAHNDLRPSNILTTSTEPPQIKLADFGSAFKIDNFSQTIIPLTTEFTSPEALEDLPLSGQVDLWALGVICYIMLTGVSPFFAESHEFSHTAYNILTCNYSLQESVFQDISQEAQDFIQQLLVLDSQVRLTANGCLSHPWVRELTQSAGHSPWPMPQLSKHTLKQLVIRLHKEDSMRATKDQFLVLSDGHLVSPLISELKPAVTTAGDVTAELNKSINLTFFVSGDPTPNLSWELNSVKISEDNLNCPITYREGQAVISIDEVEPIHQSVYTCVASNRLGTASASVRLMVEGAPAAPLSPQAILITQKKALISWQGSVEKLESVSYSLERLGAPDGKWELLAENLETTAFVDSSLVEGSEYQYRVYSSSKLGISCPSVPTSPLLVPGLGVNLEEESELVFKQNFILCGELTAGRSADIKLCKEKLTGHKFVAKFIPITSRSQEDFKRETDIHKELIHPRVVQYNSRFFTPSSYILVLEHMPAGNLLQYLSLEKTICTESQLISIISQLIELIVYLSSVGVVHCNLEPECLLVGERGDIKVTDFSLSRRSGKHVPASSLSLSARGFVAPEVLRGACVSSKSDIWTLGCLCILLTTGTILSNSQTGHEPVIREKCQLLSSHLSIFGQQFVEQALVINPTRRMTAEIAATHPWFTNEPESPNTLLTHEQIYQIITDRNYL</sequence>
<organism evidence="20 21">
    <name type="scientific">Oopsacas minuta</name>
    <dbReference type="NCBI Taxonomy" id="111878"/>
    <lineage>
        <taxon>Eukaryota</taxon>
        <taxon>Metazoa</taxon>
        <taxon>Porifera</taxon>
        <taxon>Hexactinellida</taxon>
        <taxon>Hexasterophora</taxon>
        <taxon>Lyssacinosida</taxon>
        <taxon>Leucopsacidae</taxon>
        <taxon>Oopsacas</taxon>
    </lineage>
</organism>
<comment type="subcellular location">
    <subcellularLocation>
        <location evidence="1">Cytoplasm</location>
    </subcellularLocation>
</comment>
<dbReference type="GO" id="GO:0005737">
    <property type="term" value="C:cytoplasm"/>
    <property type="evidence" value="ECO:0007669"/>
    <property type="project" value="UniProtKB-SubCell"/>
</dbReference>
<gene>
    <name evidence="20" type="ORF">LOD99_7187</name>
</gene>
<dbReference type="InterPro" id="IPR051336">
    <property type="entry name" value="RhoGEF_Guanine_NuclExch_SF"/>
</dbReference>
<feature type="domain" description="Fibronectin type-III" evidence="19">
    <location>
        <begin position="3132"/>
        <end position="3226"/>
    </location>
</feature>
<dbReference type="PANTHER" id="PTHR22826:SF117">
    <property type="entry name" value="PLECKSTRIN HOMOLOGY DOMAIN-CONTAINING FAMILY G MEMBER 4B-RELATED"/>
    <property type="match status" value="1"/>
</dbReference>
<dbReference type="InterPro" id="IPR017441">
    <property type="entry name" value="Protein_kinase_ATP_BS"/>
</dbReference>
<feature type="region of interest" description="Disordered" evidence="14">
    <location>
        <begin position="3122"/>
        <end position="3149"/>
    </location>
</feature>
<evidence type="ECO:0000256" key="9">
    <source>
        <dbReference type="ARBA" id="ARBA00023319"/>
    </source>
</evidence>
<feature type="binding site" evidence="13">
    <location>
        <position position="3285"/>
    </location>
    <ligand>
        <name>ATP</name>
        <dbReference type="ChEBI" id="CHEBI:30616"/>
    </ligand>
</feature>
<evidence type="ECO:0000259" key="19">
    <source>
        <dbReference type="PROSITE" id="PS50853"/>
    </source>
</evidence>
<dbReference type="InterPro" id="IPR013783">
    <property type="entry name" value="Ig-like_fold"/>
</dbReference>
<comment type="caution">
    <text evidence="20">The sequence shown here is derived from an EMBL/GenBank/DDBJ whole genome shotgun (WGS) entry which is preliminary data.</text>
</comment>
<dbReference type="SUPFAM" id="SSF50729">
    <property type="entry name" value="PH domain-like"/>
    <property type="match status" value="2"/>
</dbReference>
<feature type="domain" description="DH" evidence="16">
    <location>
        <begin position="2666"/>
        <end position="2843"/>
    </location>
</feature>
<evidence type="ECO:0000313" key="21">
    <source>
        <dbReference type="Proteomes" id="UP001165289"/>
    </source>
</evidence>
<comment type="catalytic activity">
    <reaction evidence="11">
        <text>L-seryl-[protein] + ATP = O-phospho-L-seryl-[protein] + ADP + H(+)</text>
        <dbReference type="Rhea" id="RHEA:17989"/>
        <dbReference type="Rhea" id="RHEA-COMP:9863"/>
        <dbReference type="Rhea" id="RHEA-COMP:11604"/>
        <dbReference type="ChEBI" id="CHEBI:15378"/>
        <dbReference type="ChEBI" id="CHEBI:29999"/>
        <dbReference type="ChEBI" id="CHEBI:30616"/>
        <dbReference type="ChEBI" id="CHEBI:83421"/>
        <dbReference type="ChEBI" id="CHEBI:456216"/>
        <dbReference type="EC" id="2.7.11.1"/>
    </reaction>
</comment>
<dbReference type="Proteomes" id="UP001165289">
    <property type="component" value="Unassembled WGS sequence"/>
</dbReference>
<dbReference type="InterPro" id="IPR001452">
    <property type="entry name" value="SH3_domain"/>
</dbReference>
<dbReference type="GO" id="GO:0035556">
    <property type="term" value="P:intracellular signal transduction"/>
    <property type="evidence" value="ECO:0007669"/>
    <property type="project" value="InterPro"/>
</dbReference>
<feature type="domain" description="Protein kinase" evidence="17">
    <location>
        <begin position="3256"/>
        <end position="3510"/>
    </location>
</feature>
<dbReference type="Gene3D" id="1.10.510.10">
    <property type="entry name" value="Transferase(Phosphotransferase) domain 1"/>
    <property type="match status" value="2"/>
</dbReference>
<dbReference type="Gene3D" id="2.30.30.40">
    <property type="entry name" value="SH3 Domains"/>
    <property type="match status" value="1"/>
</dbReference>
<dbReference type="InterPro" id="IPR000219">
    <property type="entry name" value="DH_dom"/>
</dbReference>
<feature type="domain" description="DH" evidence="16">
    <location>
        <begin position="1939"/>
        <end position="2116"/>
    </location>
</feature>
<feature type="domain" description="SH3" evidence="15">
    <location>
        <begin position="2256"/>
        <end position="2319"/>
    </location>
</feature>
<dbReference type="InterPro" id="IPR000719">
    <property type="entry name" value="Prot_kinase_dom"/>
</dbReference>
<reference evidence="20 21" key="1">
    <citation type="journal article" date="2023" name="BMC Biol.">
        <title>The compact genome of the sponge Oopsacas minuta (Hexactinellida) is lacking key metazoan core genes.</title>
        <authorList>
            <person name="Santini S."/>
            <person name="Schenkelaars Q."/>
            <person name="Jourda C."/>
            <person name="Duchesne M."/>
            <person name="Belahbib H."/>
            <person name="Rocher C."/>
            <person name="Selva M."/>
            <person name="Riesgo A."/>
            <person name="Vervoort M."/>
            <person name="Leys S.P."/>
            <person name="Kodjabachian L."/>
            <person name="Le Bivic A."/>
            <person name="Borchiellini C."/>
            <person name="Claverie J.M."/>
            <person name="Renard E."/>
        </authorList>
    </citation>
    <scope>NUCLEOTIDE SEQUENCE [LARGE SCALE GENOMIC DNA]</scope>
    <source>
        <strain evidence="20">SPO-2</strain>
    </source>
</reference>
<keyword evidence="13" id="KW-0067">ATP-binding</keyword>
<dbReference type="CDD" id="cd00170">
    <property type="entry name" value="SEC14"/>
    <property type="match status" value="1"/>
</dbReference>
<dbReference type="SUPFAM" id="SSF46966">
    <property type="entry name" value="Spectrin repeat"/>
    <property type="match status" value="1"/>
</dbReference>
<evidence type="ECO:0000256" key="14">
    <source>
        <dbReference type="SAM" id="MobiDB-lite"/>
    </source>
</evidence>
<dbReference type="Gene3D" id="2.30.29.30">
    <property type="entry name" value="Pleckstrin-homology domain (PH domain)/Phosphotyrosine-binding domain (PTB)"/>
    <property type="match status" value="2"/>
</dbReference>
<evidence type="ECO:0000256" key="7">
    <source>
        <dbReference type="ARBA" id="ARBA00022658"/>
    </source>
</evidence>
<dbReference type="PROSITE" id="PS50011">
    <property type="entry name" value="PROTEIN_KINASE_DOM"/>
    <property type="match status" value="2"/>
</dbReference>
<feature type="compositionally biased region" description="Polar residues" evidence="14">
    <location>
        <begin position="1882"/>
        <end position="1909"/>
    </location>
</feature>
<dbReference type="SUPFAM" id="SSF52087">
    <property type="entry name" value="CRAL/TRIO domain"/>
    <property type="match status" value="1"/>
</dbReference>
<dbReference type="SMART" id="SM00408">
    <property type="entry name" value="IGc2"/>
    <property type="match status" value="2"/>
</dbReference>
<dbReference type="EMBL" id="JAKMXF010000299">
    <property type="protein sequence ID" value="KAI6652169.1"/>
    <property type="molecule type" value="Genomic_DNA"/>
</dbReference>
<evidence type="ECO:0000259" key="15">
    <source>
        <dbReference type="PROSITE" id="PS50002"/>
    </source>
</evidence>
<keyword evidence="6" id="KW-0808">Transferase</keyword>
<dbReference type="InterPro" id="IPR036028">
    <property type="entry name" value="SH3-like_dom_sf"/>
</dbReference>
<evidence type="ECO:0000256" key="8">
    <source>
        <dbReference type="ARBA" id="ARBA00022737"/>
    </source>
</evidence>
<dbReference type="InterPro" id="IPR001849">
    <property type="entry name" value="PH_domain"/>
</dbReference>
<feature type="compositionally biased region" description="Acidic residues" evidence="14">
    <location>
        <begin position="2477"/>
        <end position="2487"/>
    </location>
</feature>
<dbReference type="SUPFAM" id="SSF48065">
    <property type="entry name" value="DBL homology domain (DH-domain)"/>
    <property type="match status" value="2"/>
</dbReference>
<feature type="region of interest" description="Disordered" evidence="14">
    <location>
        <begin position="2993"/>
        <end position="3027"/>
    </location>
</feature>
<feature type="compositionally biased region" description="Polar residues" evidence="14">
    <location>
        <begin position="10"/>
        <end position="20"/>
    </location>
</feature>
<dbReference type="Gene3D" id="1.20.58.60">
    <property type="match status" value="1"/>
</dbReference>
<proteinExistence type="inferred from homology"/>
<keyword evidence="6" id="KW-0723">Serine/threonine-protein kinase</keyword>
<accession>A0AAV7JTD1</accession>
<dbReference type="SUPFAM" id="SSF50044">
    <property type="entry name" value="SH3-domain"/>
    <property type="match status" value="2"/>
</dbReference>
<keyword evidence="21" id="KW-1185">Reference proteome</keyword>
<dbReference type="InterPro" id="IPR036179">
    <property type="entry name" value="Ig-like_dom_sf"/>
</dbReference>
<dbReference type="SUPFAM" id="SSF56112">
    <property type="entry name" value="Protein kinase-like (PK-like)"/>
    <property type="match status" value="2"/>
</dbReference>
<dbReference type="InterPro" id="IPR011993">
    <property type="entry name" value="PH-like_dom_sf"/>
</dbReference>
<comment type="similarity">
    <text evidence="2">Belongs to the protein kinase superfamily. CAMK Ser/Thr protein kinase family.</text>
</comment>